<organism evidence="2 3">
    <name type="scientific">Parathielavia hyrcaniae</name>
    <dbReference type="NCBI Taxonomy" id="113614"/>
    <lineage>
        <taxon>Eukaryota</taxon>
        <taxon>Fungi</taxon>
        <taxon>Dikarya</taxon>
        <taxon>Ascomycota</taxon>
        <taxon>Pezizomycotina</taxon>
        <taxon>Sordariomycetes</taxon>
        <taxon>Sordariomycetidae</taxon>
        <taxon>Sordariales</taxon>
        <taxon>Chaetomiaceae</taxon>
        <taxon>Parathielavia</taxon>
    </lineage>
</organism>
<accession>A0AAN6Q1I8</accession>
<keyword evidence="3" id="KW-1185">Reference proteome</keyword>
<dbReference type="Proteomes" id="UP001305647">
    <property type="component" value="Unassembled WGS sequence"/>
</dbReference>
<dbReference type="AlphaFoldDB" id="A0AAN6Q1I8"/>
<proteinExistence type="predicted"/>
<reference evidence="2" key="2">
    <citation type="submission" date="2023-05" db="EMBL/GenBank/DDBJ databases">
        <authorList>
            <consortium name="Lawrence Berkeley National Laboratory"/>
            <person name="Steindorff A."/>
            <person name="Hensen N."/>
            <person name="Bonometti L."/>
            <person name="Westerberg I."/>
            <person name="Brannstrom I.O."/>
            <person name="Guillou S."/>
            <person name="Cros-Aarteil S."/>
            <person name="Calhoun S."/>
            <person name="Haridas S."/>
            <person name="Kuo A."/>
            <person name="Mondo S."/>
            <person name="Pangilinan J."/>
            <person name="Riley R."/>
            <person name="Labutti K."/>
            <person name="Andreopoulos B."/>
            <person name="Lipzen A."/>
            <person name="Chen C."/>
            <person name="Yanf M."/>
            <person name="Daum C."/>
            <person name="Ng V."/>
            <person name="Clum A."/>
            <person name="Ohm R."/>
            <person name="Martin F."/>
            <person name="Silar P."/>
            <person name="Natvig D."/>
            <person name="Lalanne C."/>
            <person name="Gautier V."/>
            <person name="Ament-Velasquez S.L."/>
            <person name="Kruys A."/>
            <person name="Hutchinson M.I."/>
            <person name="Powell A.J."/>
            <person name="Barry K."/>
            <person name="Miller A.N."/>
            <person name="Grigoriev I.V."/>
            <person name="Debuchy R."/>
            <person name="Gladieux P."/>
            <person name="Thoren M.H."/>
            <person name="Johannesson H."/>
        </authorList>
    </citation>
    <scope>NUCLEOTIDE SEQUENCE</scope>
    <source>
        <strain evidence="2">CBS 757.83</strain>
    </source>
</reference>
<evidence type="ECO:0000313" key="2">
    <source>
        <dbReference type="EMBL" id="KAK4101880.1"/>
    </source>
</evidence>
<reference evidence="2" key="1">
    <citation type="journal article" date="2023" name="Mol. Phylogenet. Evol.">
        <title>Genome-scale phylogeny and comparative genomics of the fungal order Sordariales.</title>
        <authorList>
            <person name="Hensen N."/>
            <person name="Bonometti L."/>
            <person name="Westerberg I."/>
            <person name="Brannstrom I.O."/>
            <person name="Guillou S."/>
            <person name="Cros-Aarteil S."/>
            <person name="Calhoun S."/>
            <person name="Haridas S."/>
            <person name="Kuo A."/>
            <person name="Mondo S."/>
            <person name="Pangilinan J."/>
            <person name="Riley R."/>
            <person name="LaButti K."/>
            <person name="Andreopoulos B."/>
            <person name="Lipzen A."/>
            <person name="Chen C."/>
            <person name="Yan M."/>
            <person name="Daum C."/>
            <person name="Ng V."/>
            <person name="Clum A."/>
            <person name="Steindorff A."/>
            <person name="Ohm R.A."/>
            <person name="Martin F."/>
            <person name="Silar P."/>
            <person name="Natvig D.O."/>
            <person name="Lalanne C."/>
            <person name="Gautier V."/>
            <person name="Ament-Velasquez S.L."/>
            <person name="Kruys A."/>
            <person name="Hutchinson M.I."/>
            <person name="Powell A.J."/>
            <person name="Barry K."/>
            <person name="Miller A.N."/>
            <person name="Grigoriev I.V."/>
            <person name="Debuchy R."/>
            <person name="Gladieux P."/>
            <person name="Hiltunen Thoren M."/>
            <person name="Johannesson H."/>
        </authorList>
    </citation>
    <scope>NUCLEOTIDE SEQUENCE</scope>
    <source>
        <strain evidence="2">CBS 757.83</strain>
    </source>
</reference>
<sequence length="168" mass="19144">MLAASHLLSILIRLVPGFTIRTLTSRQLLLLSVCRRIVIMSRRTPASKEPPEVVLTDTPSLSRWLLTLFWASHNRSSSRGPSPNEHEISHPTELRSPTLWLEGTRHFLLFQDQGAGKVDYGYRRCRDDPGSPERWFVTPASVMRRLDHNCCGNQENCFGYSVCHDNIS</sequence>
<feature type="chain" id="PRO_5042924974" evidence="1">
    <location>
        <begin position="18"/>
        <end position="168"/>
    </location>
</feature>
<gene>
    <name evidence="2" type="ORF">N658DRAFT_40424</name>
</gene>
<name>A0AAN6Q1I8_9PEZI</name>
<comment type="caution">
    <text evidence="2">The sequence shown here is derived from an EMBL/GenBank/DDBJ whole genome shotgun (WGS) entry which is preliminary data.</text>
</comment>
<feature type="signal peptide" evidence="1">
    <location>
        <begin position="1"/>
        <end position="17"/>
    </location>
</feature>
<evidence type="ECO:0000256" key="1">
    <source>
        <dbReference type="SAM" id="SignalP"/>
    </source>
</evidence>
<dbReference type="EMBL" id="MU863633">
    <property type="protein sequence ID" value="KAK4101880.1"/>
    <property type="molecule type" value="Genomic_DNA"/>
</dbReference>
<keyword evidence="1" id="KW-0732">Signal</keyword>
<protein>
    <submittedName>
        <fullName evidence="2">Uncharacterized protein</fullName>
    </submittedName>
</protein>
<evidence type="ECO:0000313" key="3">
    <source>
        <dbReference type="Proteomes" id="UP001305647"/>
    </source>
</evidence>